<dbReference type="AlphaFoldDB" id="A0A660SPJ6"/>
<keyword evidence="2" id="KW-0479">Metal-binding</keyword>
<feature type="domain" description="HhH-GPD" evidence="5">
    <location>
        <begin position="38"/>
        <end position="197"/>
    </location>
</feature>
<sequence length="216" mass="25345">MYRKDKIIKLYNILYKYFGPQNWWPGDTIDEIIIGAILTQNTSWKNVEKAINNLKKADILSLYKIYYGDKEKIIEAIKPSGFYNQKYNTLKNISTLFFRNYKHSYENILRNDISSIKKNILSVKGIGNETCDSILLYAFKKPTFVVDTYTVRILLRHNLIDIKDKYNDVKKLFSDSLESNIELYNEYHALLVRIGKEYCLKKDPLCNKCPIKKGGL</sequence>
<keyword evidence="6" id="KW-0540">Nuclease</keyword>
<gene>
    <name evidence="6" type="ORF">DRP43_00035</name>
</gene>
<dbReference type="SMART" id="SM00478">
    <property type="entry name" value="ENDO3c"/>
    <property type="match status" value="1"/>
</dbReference>
<keyword evidence="4" id="KW-0411">Iron-sulfur</keyword>
<evidence type="ECO:0000256" key="4">
    <source>
        <dbReference type="ARBA" id="ARBA00023014"/>
    </source>
</evidence>
<dbReference type="PANTHER" id="PTHR10359:SF19">
    <property type="entry name" value="DNA REPAIR GLYCOSYLASE MJ1434-RELATED"/>
    <property type="match status" value="1"/>
</dbReference>
<proteinExistence type="predicted"/>
<dbReference type="InterPro" id="IPR023170">
    <property type="entry name" value="HhH_base_excis_C"/>
</dbReference>
<comment type="caution">
    <text evidence="6">The sequence shown here is derived from an EMBL/GenBank/DDBJ whole genome shotgun (WGS) entry which is preliminary data.</text>
</comment>
<dbReference type="Proteomes" id="UP000271125">
    <property type="component" value="Unassembled WGS sequence"/>
</dbReference>
<dbReference type="CDD" id="cd00056">
    <property type="entry name" value="ENDO3c"/>
    <property type="match status" value="1"/>
</dbReference>
<keyword evidence="3" id="KW-0408">Iron</keyword>
<dbReference type="PIRSF" id="PIRSF001435">
    <property type="entry name" value="Nth"/>
    <property type="match status" value="1"/>
</dbReference>
<organism evidence="6 7">
    <name type="scientific">candidate division TA06 bacterium</name>
    <dbReference type="NCBI Taxonomy" id="2250710"/>
    <lineage>
        <taxon>Bacteria</taxon>
        <taxon>Bacteria division TA06</taxon>
    </lineage>
</organism>
<dbReference type="Pfam" id="PF00730">
    <property type="entry name" value="HhH-GPD"/>
    <property type="match status" value="1"/>
</dbReference>
<evidence type="ECO:0000313" key="6">
    <source>
        <dbReference type="EMBL" id="RKX72698.1"/>
    </source>
</evidence>
<keyword evidence="6" id="KW-0255">Endonuclease</keyword>
<dbReference type="SUPFAM" id="SSF48150">
    <property type="entry name" value="DNA-glycosylase"/>
    <property type="match status" value="1"/>
</dbReference>
<dbReference type="GO" id="GO:0046872">
    <property type="term" value="F:metal ion binding"/>
    <property type="evidence" value="ECO:0007669"/>
    <property type="project" value="UniProtKB-KW"/>
</dbReference>
<dbReference type="GO" id="GO:0051539">
    <property type="term" value="F:4 iron, 4 sulfur cluster binding"/>
    <property type="evidence" value="ECO:0007669"/>
    <property type="project" value="UniProtKB-KW"/>
</dbReference>
<dbReference type="InterPro" id="IPR011257">
    <property type="entry name" value="DNA_glycosylase"/>
</dbReference>
<evidence type="ECO:0000256" key="3">
    <source>
        <dbReference type="ARBA" id="ARBA00023004"/>
    </source>
</evidence>
<dbReference type="Gene3D" id="1.10.1670.10">
    <property type="entry name" value="Helix-hairpin-Helix base-excision DNA repair enzymes (C-terminal)"/>
    <property type="match status" value="1"/>
</dbReference>
<dbReference type="GO" id="GO:0004519">
    <property type="term" value="F:endonuclease activity"/>
    <property type="evidence" value="ECO:0007669"/>
    <property type="project" value="UniProtKB-KW"/>
</dbReference>
<reference evidence="6 7" key="1">
    <citation type="submission" date="2018-06" db="EMBL/GenBank/DDBJ databases">
        <title>Extensive metabolic versatility and redundancy in microbially diverse, dynamic hydrothermal sediments.</title>
        <authorList>
            <person name="Dombrowski N."/>
            <person name="Teske A."/>
            <person name="Baker B.J."/>
        </authorList>
    </citation>
    <scope>NUCLEOTIDE SEQUENCE [LARGE SCALE GENOMIC DNA]</scope>
    <source>
        <strain evidence="6">B10_G13</strain>
    </source>
</reference>
<accession>A0A660SPJ6</accession>
<dbReference type="Gene3D" id="1.10.340.30">
    <property type="entry name" value="Hypothetical protein, domain 2"/>
    <property type="match status" value="1"/>
</dbReference>
<dbReference type="PANTHER" id="PTHR10359">
    <property type="entry name" value="A/G-SPECIFIC ADENINE GLYCOSYLASE/ENDONUCLEASE III"/>
    <property type="match status" value="1"/>
</dbReference>
<dbReference type="EMBL" id="QNBD01000001">
    <property type="protein sequence ID" value="RKX72698.1"/>
    <property type="molecule type" value="Genomic_DNA"/>
</dbReference>
<dbReference type="GO" id="GO:0006284">
    <property type="term" value="P:base-excision repair"/>
    <property type="evidence" value="ECO:0007669"/>
    <property type="project" value="InterPro"/>
</dbReference>
<name>A0A660SPJ6_UNCT6</name>
<evidence type="ECO:0000313" key="7">
    <source>
        <dbReference type="Proteomes" id="UP000271125"/>
    </source>
</evidence>
<protein>
    <submittedName>
        <fullName evidence="6">Endonuclease</fullName>
    </submittedName>
</protein>
<dbReference type="InterPro" id="IPR003265">
    <property type="entry name" value="HhH-GPD_domain"/>
</dbReference>
<evidence type="ECO:0000259" key="5">
    <source>
        <dbReference type="SMART" id="SM00478"/>
    </source>
</evidence>
<keyword evidence="6" id="KW-0378">Hydrolase</keyword>
<evidence type="ECO:0000256" key="1">
    <source>
        <dbReference type="ARBA" id="ARBA00022485"/>
    </source>
</evidence>
<keyword evidence="1" id="KW-0004">4Fe-4S</keyword>
<evidence type="ECO:0000256" key="2">
    <source>
        <dbReference type="ARBA" id="ARBA00022723"/>
    </source>
</evidence>